<dbReference type="EMBL" id="BAAAQD010000013">
    <property type="protein sequence ID" value="GAA1535833.1"/>
    <property type="molecule type" value="Genomic_DNA"/>
</dbReference>
<name>A0ABP4M3D3_9ACTN</name>
<reference evidence="2" key="1">
    <citation type="journal article" date="2019" name="Int. J. Syst. Evol. Microbiol.">
        <title>The Global Catalogue of Microorganisms (GCM) 10K type strain sequencing project: providing services to taxonomists for standard genome sequencing and annotation.</title>
        <authorList>
            <consortium name="The Broad Institute Genomics Platform"/>
            <consortium name="The Broad Institute Genome Sequencing Center for Infectious Disease"/>
            <person name="Wu L."/>
            <person name="Ma J."/>
        </authorList>
    </citation>
    <scope>NUCLEOTIDE SEQUENCE [LARGE SCALE GENOMIC DNA]</scope>
    <source>
        <strain evidence="2">JCM 15933</strain>
    </source>
</reference>
<evidence type="ECO:0000313" key="2">
    <source>
        <dbReference type="Proteomes" id="UP001501470"/>
    </source>
</evidence>
<proteinExistence type="predicted"/>
<accession>A0ABP4M3D3</accession>
<sequence>MLTPWWQARTASVNTSAGSTAATRILDWNSVPVLKLMADLEPAIDPLTRLRSAHGLIAARVRPVYAVDDQQPVSETLTRRRGSCSQRLAVLEAVARAMRVATRCRGLLVDGRFWYPRFPRLRHLVPTEVLLAWPEFHLDSQWISTTELFGSVEQLGGSGGGFTNSGGETLFDAVARTAVDWDGASSTPGACSACDLSAAVLADLGHFDSRDQLFATHGQTMCWGARTLTAPVLNRWTAGHPQRA</sequence>
<comment type="caution">
    <text evidence="1">The sequence shown here is derived from an EMBL/GenBank/DDBJ whole genome shotgun (WGS) entry which is preliminary data.</text>
</comment>
<protein>
    <recommendedName>
        <fullName evidence="3">Transglutaminase-like domain-containing protein</fullName>
    </recommendedName>
</protein>
<keyword evidence="2" id="KW-1185">Reference proteome</keyword>
<evidence type="ECO:0000313" key="1">
    <source>
        <dbReference type="EMBL" id="GAA1535833.1"/>
    </source>
</evidence>
<gene>
    <name evidence="1" type="ORF">GCM10009827_062750</name>
</gene>
<evidence type="ECO:0008006" key="3">
    <source>
        <dbReference type="Google" id="ProtNLM"/>
    </source>
</evidence>
<organism evidence="1 2">
    <name type="scientific">Dactylosporangium maewongense</name>
    <dbReference type="NCBI Taxonomy" id="634393"/>
    <lineage>
        <taxon>Bacteria</taxon>
        <taxon>Bacillati</taxon>
        <taxon>Actinomycetota</taxon>
        <taxon>Actinomycetes</taxon>
        <taxon>Micromonosporales</taxon>
        <taxon>Micromonosporaceae</taxon>
        <taxon>Dactylosporangium</taxon>
    </lineage>
</organism>
<dbReference type="Proteomes" id="UP001501470">
    <property type="component" value="Unassembled WGS sequence"/>
</dbReference>